<dbReference type="Proteomes" id="UP000199312">
    <property type="component" value="Unassembled WGS sequence"/>
</dbReference>
<dbReference type="EMBL" id="FOZP01000006">
    <property type="protein sequence ID" value="SFS63778.1"/>
    <property type="molecule type" value="Genomic_DNA"/>
</dbReference>
<proteinExistence type="predicted"/>
<keyword evidence="1" id="KW-0472">Membrane</keyword>
<feature type="transmembrane region" description="Helical" evidence="1">
    <location>
        <begin position="110"/>
        <end position="131"/>
    </location>
</feature>
<evidence type="ECO:0000313" key="2">
    <source>
        <dbReference type="EMBL" id="SFS63778.1"/>
    </source>
</evidence>
<protein>
    <submittedName>
        <fullName evidence="2">Uncharacterized protein</fullName>
    </submittedName>
</protein>
<dbReference type="InterPro" id="IPR007272">
    <property type="entry name" value="Sulf_transp_TsuA/YedE"/>
</dbReference>
<feature type="transmembrane region" description="Helical" evidence="1">
    <location>
        <begin position="36"/>
        <end position="57"/>
    </location>
</feature>
<dbReference type="RefSeq" id="WP_090227105.1">
    <property type="nucleotide sequence ID" value="NZ_FOZP01000006.1"/>
</dbReference>
<evidence type="ECO:0000313" key="3">
    <source>
        <dbReference type="Proteomes" id="UP000199312"/>
    </source>
</evidence>
<sequence>MKYIKFFLVGILFGIVMSKAEIISWFRIYEMFKFQSFHMYGIIGSAVVLGMISMFLFRKKMVKTFEGNEIHIALKKVGLYRNLLGGILFGLGWALAGACPGPMFVLIGRGIVAILIVIFGATLGAFLYGLLKNKLPH</sequence>
<dbReference type="Pfam" id="PF04143">
    <property type="entry name" value="Sulf_transp"/>
    <property type="match status" value="1"/>
</dbReference>
<name>A0A1I6RH34_9FLAO</name>
<gene>
    <name evidence="2" type="ORF">SAMN04488006_2445</name>
</gene>
<accession>A0A1I6RH34</accession>
<dbReference type="STRING" id="593133.SAMN04488006_2445"/>
<dbReference type="OrthoDB" id="9790409at2"/>
<organism evidence="2 3">
    <name type="scientific">Lutibacter maritimus</name>
    <dbReference type="NCBI Taxonomy" id="593133"/>
    <lineage>
        <taxon>Bacteria</taxon>
        <taxon>Pseudomonadati</taxon>
        <taxon>Bacteroidota</taxon>
        <taxon>Flavobacteriia</taxon>
        <taxon>Flavobacteriales</taxon>
        <taxon>Flavobacteriaceae</taxon>
        <taxon>Lutibacter</taxon>
    </lineage>
</organism>
<keyword evidence="1" id="KW-0812">Transmembrane</keyword>
<feature type="transmembrane region" description="Helical" evidence="1">
    <location>
        <begin position="78"/>
        <end position="98"/>
    </location>
</feature>
<keyword evidence="3" id="KW-1185">Reference proteome</keyword>
<evidence type="ECO:0000256" key="1">
    <source>
        <dbReference type="SAM" id="Phobius"/>
    </source>
</evidence>
<reference evidence="3" key="1">
    <citation type="submission" date="2016-10" db="EMBL/GenBank/DDBJ databases">
        <authorList>
            <person name="Varghese N."/>
            <person name="Submissions S."/>
        </authorList>
    </citation>
    <scope>NUCLEOTIDE SEQUENCE [LARGE SCALE GENOMIC DNA]</scope>
    <source>
        <strain evidence="3">DSM 24450</strain>
    </source>
</reference>
<dbReference type="AlphaFoldDB" id="A0A1I6RH34"/>
<keyword evidence="1" id="KW-1133">Transmembrane helix</keyword>